<feature type="compositionally biased region" description="Low complexity" evidence="1">
    <location>
        <begin position="280"/>
        <end position="289"/>
    </location>
</feature>
<sequence length="425" mass="43474">MSTIPQPPSELGPPSLPPLADSSSSGGSLSPPPPLAVVIATPLKLPRAPPAAHRHPTSSASAVAADSSYMQSVFSALEDAEIARGVPHTVLEMQTAREGGTSTAGTSTAGGPSSTPQFDEARGKQLFAVYRSRLRRTYILPLVTWLPSFALILLYAVKFTDGTRTWVVVSGVVWLCLLLGTWLAYRNKILRLKKIHSLGLLGTLPSDEVNDVVMNGRALRTPPVYDWEEPLPPYMTGDGAGATTAAARRSLSVRSFWTARTAAGSVNGGAAPTPAPAPAVTPTGAPASASGGGGGLRRWWTASSSASTAPSPTSFSPISVTSIANAIPLAPTAASADDELASAAAAAAVDEIRVGELSRAPTASPPPYTRAPPLTCPALSSASSSSSSPPTSPSRTTTTPPPATVQPTQRSINLASPDVAPAATI</sequence>
<evidence type="ECO:0000256" key="1">
    <source>
        <dbReference type="SAM" id="MobiDB-lite"/>
    </source>
</evidence>
<protein>
    <submittedName>
        <fullName evidence="3">Uncharacterized protein</fullName>
    </submittedName>
</protein>
<gene>
    <name evidence="3" type="ORF">HDU87_000093</name>
</gene>
<feature type="region of interest" description="Disordered" evidence="1">
    <location>
        <begin position="358"/>
        <end position="425"/>
    </location>
</feature>
<keyword evidence="2" id="KW-1133">Transmembrane helix</keyword>
<feature type="compositionally biased region" description="Pro residues" evidence="1">
    <location>
        <begin position="1"/>
        <end position="17"/>
    </location>
</feature>
<keyword evidence="2" id="KW-0812">Transmembrane</keyword>
<feature type="compositionally biased region" description="Low complexity" evidence="1">
    <location>
        <begin position="301"/>
        <end position="315"/>
    </location>
</feature>
<accession>A0AAD5XU31</accession>
<feature type="region of interest" description="Disordered" evidence="1">
    <location>
        <begin position="265"/>
        <end position="315"/>
    </location>
</feature>
<feature type="compositionally biased region" description="Low complexity" evidence="1">
    <location>
        <begin position="18"/>
        <end position="29"/>
    </location>
</feature>
<reference evidence="3" key="1">
    <citation type="submission" date="2020-05" db="EMBL/GenBank/DDBJ databases">
        <title>Phylogenomic resolution of chytrid fungi.</title>
        <authorList>
            <person name="Stajich J.E."/>
            <person name="Amses K."/>
            <person name="Simmons R."/>
            <person name="Seto K."/>
            <person name="Myers J."/>
            <person name="Bonds A."/>
            <person name="Quandt C.A."/>
            <person name="Barry K."/>
            <person name="Liu P."/>
            <person name="Grigoriev I."/>
            <person name="Longcore J.E."/>
            <person name="James T.Y."/>
        </authorList>
    </citation>
    <scope>NUCLEOTIDE SEQUENCE</scope>
    <source>
        <strain evidence="3">JEL0379</strain>
    </source>
</reference>
<feature type="region of interest" description="Disordered" evidence="1">
    <location>
        <begin position="1"/>
        <end position="36"/>
    </location>
</feature>
<dbReference type="Proteomes" id="UP001212152">
    <property type="component" value="Unassembled WGS sequence"/>
</dbReference>
<name>A0AAD5XU31_9FUNG</name>
<comment type="caution">
    <text evidence="3">The sequence shown here is derived from an EMBL/GenBank/DDBJ whole genome shotgun (WGS) entry which is preliminary data.</text>
</comment>
<feature type="compositionally biased region" description="Low complexity" evidence="1">
    <location>
        <begin position="99"/>
        <end position="116"/>
    </location>
</feature>
<keyword evidence="4" id="KW-1185">Reference proteome</keyword>
<evidence type="ECO:0000313" key="4">
    <source>
        <dbReference type="Proteomes" id="UP001212152"/>
    </source>
</evidence>
<feature type="transmembrane region" description="Helical" evidence="2">
    <location>
        <begin position="138"/>
        <end position="157"/>
    </location>
</feature>
<feature type="transmembrane region" description="Helical" evidence="2">
    <location>
        <begin position="163"/>
        <end position="185"/>
    </location>
</feature>
<keyword evidence="2" id="KW-0472">Membrane</keyword>
<feature type="region of interest" description="Disordered" evidence="1">
    <location>
        <begin position="96"/>
        <end position="119"/>
    </location>
</feature>
<evidence type="ECO:0000313" key="3">
    <source>
        <dbReference type="EMBL" id="KAJ3185472.1"/>
    </source>
</evidence>
<dbReference type="AlphaFoldDB" id="A0AAD5XU31"/>
<organism evidence="3 4">
    <name type="scientific">Geranomyces variabilis</name>
    <dbReference type="NCBI Taxonomy" id="109894"/>
    <lineage>
        <taxon>Eukaryota</taxon>
        <taxon>Fungi</taxon>
        <taxon>Fungi incertae sedis</taxon>
        <taxon>Chytridiomycota</taxon>
        <taxon>Chytridiomycota incertae sedis</taxon>
        <taxon>Chytridiomycetes</taxon>
        <taxon>Spizellomycetales</taxon>
        <taxon>Powellomycetaceae</taxon>
        <taxon>Geranomyces</taxon>
    </lineage>
</organism>
<feature type="compositionally biased region" description="Low complexity" evidence="1">
    <location>
        <begin position="371"/>
        <end position="398"/>
    </location>
</feature>
<evidence type="ECO:0000256" key="2">
    <source>
        <dbReference type="SAM" id="Phobius"/>
    </source>
</evidence>
<proteinExistence type="predicted"/>
<dbReference type="EMBL" id="JADGJQ010000001">
    <property type="protein sequence ID" value="KAJ3185472.1"/>
    <property type="molecule type" value="Genomic_DNA"/>
</dbReference>